<comment type="similarity">
    <text evidence="1">Belongs to the AHA1 family.</text>
</comment>
<evidence type="ECO:0000259" key="2">
    <source>
        <dbReference type="Pfam" id="PF08327"/>
    </source>
</evidence>
<evidence type="ECO:0000256" key="1">
    <source>
        <dbReference type="ARBA" id="ARBA00006817"/>
    </source>
</evidence>
<proteinExistence type="inferred from homology"/>
<evidence type="ECO:0000313" key="3">
    <source>
        <dbReference type="EMBL" id="QDP98861.1"/>
    </source>
</evidence>
<dbReference type="InterPro" id="IPR023393">
    <property type="entry name" value="START-like_dom_sf"/>
</dbReference>
<reference evidence="3 4" key="1">
    <citation type="submission" date="2019-07" db="EMBL/GenBank/DDBJ databases">
        <title>Microlunatus dokdonensis sp. nov. isolated from the rhizospheric soil of the wild plant Elymus tsukushiensis.</title>
        <authorList>
            <person name="Ghim S.-Y."/>
            <person name="Hwang Y.-J."/>
            <person name="Son J.-S."/>
            <person name="Shin J.-H."/>
        </authorList>
    </citation>
    <scope>NUCLEOTIDE SEQUENCE [LARGE SCALE GENOMIC DNA]</scope>
    <source>
        <strain evidence="3 4">KUDC0627</strain>
    </source>
</reference>
<accession>A0A516Q6Q8</accession>
<sequence>MIGSLRSAAGRGVVRIEDVYPTDIKDLWSAITDPDRLARWYGEVEGELRIGGAYRIHLEGPGLYGAGRIEVCDPPRRLRVVSTETDESWRLGDALPDFDDSIDATLAADGDRTRLVIEATGMPLDKIAFYGAGWQLHAEHLADYLLGREPIAEPIRFEELLPSYQRLAADLG</sequence>
<dbReference type="Pfam" id="PF08327">
    <property type="entry name" value="AHSA1"/>
    <property type="match status" value="1"/>
</dbReference>
<name>A0A516Q6Q8_9ACTN</name>
<gene>
    <name evidence="3" type="ORF">FOE78_16425</name>
</gene>
<keyword evidence="4" id="KW-1185">Reference proteome</keyword>
<dbReference type="KEGG" id="mik:FOE78_16425"/>
<protein>
    <recommendedName>
        <fullName evidence="2">Activator of Hsp90 ATPase homologue 1/2-like C-terminal domain-containing protein</fullName>
    </recommendedName>
</protein>
<dbReference type="Proteomes" id="UP000319263">
    <property type="component" value="Chromosome"/>
</dbReference>
<organism evidence="3 4">
    <name type="scientific">Microlunatus elymi</name>
    <dbReference type="NCBI Taxonomy" id="2596828"/>
    <lineage>
        <taxon>Bacteria</taxon>
        <taxon>Bacillati</taxon>
        <taxon>Actinomycetota</taxon>
        <taxon>Actinomycetes</taxon>
        <taxon>Propionibacteriales</taxon>
        <taxon>Propionibacteriaceae</taxon>
        <taxon>Microlunatus</taxon>
    </lineage>
</organism>
<dbReference type="SUPFAM" id="SSF55961">
    <property type="entry name" value="Bet v1-like"/>
    <property type="match status" value="1"/>
</dbReference>
<dbReference type="AlphaFoldDB" id="A0A516Q6Q8"/>
<dbReference type="EMBL" id="CP041692">
    <property type="protein sequence ID" value="QDP98861.1"/>
    <property type="molecule type" value="Genomic_DNA"/>
</dbReference>
<feature type="domain" description="Activator of Hsp90 ATPase homologue 1/2-like C-terminal" evidence="2">
    <location>
        <begin position="23"/>
        <end position="145"/>
    </location>
</feature>
<dbReference type="Gene3D" id="3.30.530.20">
    <property type="match status" value="1"/>
</dbReference>
<evidence type="ECO:0000313" key="4">
    <source>
        <dbReference type="Proteomes" id="UP000319263"/>
    </source>
</evidence>
<dbReference type="InterPro" id="IPR013538">
    <property type="entry name" value="ASHA1/2-like_C"/>
</dbReference>
<dbReference type="OrthoDB" id="8117292at2"/>